<comment type="caution">
    <text evidence="7">The sequence shown here is derived from an EMBL/GenBank/DDBJ whole genome shotgun (WGS) entry which is preliminary data.</text>
</comment>
<dbReference type="GO" id="GO:0016301">
    <property type="term" value="F:kinase activity"/>
    <property type="evidence" value="ECO:0007669"/>
    <property type="project" value="UniProtKB-KW"/>
</dbReference>
<keyword evidence="5" id="KW-0067">ATP-binding</keyword>
<dbReference type="GO" id="GO:0006164">
    <property type="term" value="P:purine nucleotide biosynthetic process"/>
    <property type="evidence" value="ECO:0007669"/>
    <property type="project" value="TreeGrafter"/>
</dbReference>
<reference evidence="8" key="1">
    <citation type="submission" date="2017-09" db="EMBL/GenBank/DDBJ databases">
        <title>The Reconstruction of 2,631 Draft Metagenome-Assembled Genomes from the Global Oceans.</title>
        <authorList>
            <person name="Tully B.J."/>
            <person name="Graham E.D."/>
            <person name="Heidelberg J.F."/>
        </authorList>
    </citation>
    <scope>NUCLEOTIDE SEQUENCE [LARGE SCALE GENOMIC DNA]</scope>
</reference>
<dbReference type="GO" id="GO:0005737">
    <property type="term" value="C:cytoplasm"/>
    <property type="evidence" value="ECO:0007669"/>
    <property type="project" value="TreeGrafter"/>
</dbReference>
<dbReference type="SUPFAM" id="SSF53271">
    <property type="entry name" value="PRTase-like"/>
    <property type="match status" value="2"/>
</dbReference>
<protein>
    <recommendedName>
        <fullName evidence="1">ribose-phosphate diphosphokinase</fullName>
        <ecNumber evidence="1">2.7.6.1</ecNumber>
    </recommendedName>
</protein>
<keyword evidence="4 7" id="KW-0418">Kinase</keyword>
<dbReference type="InterPro" id="IPR029057">
    <property type="entry name" value="PRTase-like"/>
</dbReference>
<gene>
    <name evidence="7" type="ORF">CMN54_02450</name>
</gene>
<organism evidence="7 8">
    <name type="scientific">SAR324 cluster bacterium</name>
    <dbReference type="NCBI Taxonomy" id="2024889"/>
    <lineage>
        <taxon>Bacteria</taxon>
        <taxon>Deltaproteobacteria</taxon>
        <taxon>SAR324 cluster</taxon>
    </lineage>
</organism>
<dbReference type="PANTHER" id="PTHR10210:SF32">
    <property type="entry name" value="RIBOSE-PHOSPHATE PYROPHOSPHOKINASE 2"/>
    <property type="match status" value="1"/>
</dbReference>
<proteinExistence type="predicted"/>
<dbReference type="GO" id="GO:0004749">
    <property type="term" value="F:ribose phosphate diphosphokinase activity"/>
    <property type="evidence" value="ECO:0007669"/>
    <property type="project" value="UniProtKB-EC"/>
</dbReference>
<keyword evidence="3" id="KW-0547">Nucleotide-binding</keyword>
<dbReference type="Proteomes" id="UP000226525">
    <property type="component" value="Unassembled WGS sequence"/>
</dbReference>
<dbReference type="AlphaFoldDB" id="A0A2D6YGK4"/>
<evidence type="ECO:0000256" key="5">
    <source>
        <dbReference type="ARBA" id="ARBA00022840"/>
    </source>
</evidence>
<dbReference type="PANTHER" id="PTHR10210">
    <property type="entry name" value="RIBOSE-PHOSPHATE DIPHOSPHOKINASE FAMILY MEMBER"/>
    <property type="match status" value="1"/>
</dbReference>
<evidence type="ECO:0000256" key="1">
    <source>
        <dbReference type="ARBA" id="ARBA00013247"/>
    </source>
</evidence>
<dbReference type="GO" id="GO:0006015">
    <property type="term" value="P:5-phosphoribose 1-diphosphate biosynthetic process"/>
    <property type="evidence" value="ECO:0007669"/>
    <property type="project" value="TreeGrafter"/>
</dbReference>
<sequence>MDHHSNYLLVSNVSDASFAIGVAHARSQKIDISDIVGLKTFVNSEFCPRFLLDDPTEENLGFGLQGKSVYILSTSSAHYTRNELAMRNCLLASAAKENGAEFVALVEPDLFYSAQDRGPRTRSHPQALDFPSKMKFVGQPCSAELYARMLKAAGVDLVMTVHNHKPEVVKEIYRNVFAGEPATGKPRYINLDIAHIVANYVLRSGLVRLWNYGEHVGFVAPDDGAVDFVRKVQEFSGLRNSVLVTMKKTRHGQRDVEIDASNDVSLLKNRDVFILDDMVRTGGTIAASVKMLAENPAFAPEKIFFYSTHTYICPEARENLNSPYLTQFITTNTIPNVLNRDDQGRLRKKTVVLKLEPWIGHAVQHCLEYGENSDELYDASSVGHADGFYAVDISSKNPISDRSQLGQYEMMI</sequence>
<dbReference type="InterPro" id="IPR000836">
    <property type="entry name" value="PRTase_dom"/>
</dbReference>
<evidence type="ECO:0000256" key="6">
    <source>
        <dbReference type="ARBA" id="ARBA00049535"/>
    </source>
</evidence>
<dbReference type="GO" id="GO:0002189">
    <property type="term" value="C:ribose phosphate diphosphokinase complex"/>
    <property type="evidence" value="ECO:0007669"/>
    <property type="project" value="TreeGrafter"/>
</dbReference>
<accession>A0A2D6YGK4</accession>
<dbReference type="GO" id="GO:0000287">
    <property type="term" value="F:magnesium ion binding"/>
    <property type="evidence" value="ECO:0007669"/>
    <property type="project" value="InterPro"/>
</dbReference>
<evidence type="ECO:0000313" key="8">
    <source>
        <dbReference type="Proteomes" id="UP000226525"/>
    </source>
</evidence>
<evidence type="ECO:0000256" key="3">
    <source>
        <dbReference type="ARBA" id="ARBA00022741"/>
    </source>
</evidence>
<evidence type="ECO:0000256" key="4">
    <source>
        <dbReference type="ARBA" id="ARBA00022777"/>
    </source>
</evidence>
<name>A0A2D6YGK4_9DELT</name>
<keyword evidence="2" id="KW-0808">Transferase</keyword>
<comment type="catalytic activity">
    <reaction evidence="6">
        <text>D-ribose 5-phosphate + ATP = 5-phospho-alpha-D-ribose 1-diphosphate + AMP + H(+)</text>
        <dbReference type="Rhea" id="RHEA:15609"/>
        <dbReference type="ChEBI" id="CHEBI:15378"/>
        <dbReference type="ChEBI" id="CHEBI:30616"/>
        <dbReference type="ChEBI" id="CHEBI:58017"/>
        <dbReference type="ChEBI" id="CHEBI:78346"/>
        <dbReference type="ChEBI" id="CHEBI:456215"/>
        <dbReference type="EC" id="2.7.6.1"/>
    </reaction>
</comment>
<dbReference type="CDD" id="cd06223">
    <property type="entry name" value="PRTases_typeI"/>
    <property type="match status" value="1"/>
</dbReference>
<dbReference type="EMBL" id="NZEX01000024">
    <property type="protein sequence ID" value="MAH62315.1"/>
    <property type="molecule type" value="Genomic_DNA"/>
</dbReference>
<dbReference type="GO" id="GO:0005524">
    <property type="term" value="F:ATP binding"/>
    <property type="evidence" value="ECO:0007669"/>
    <property type="project" value="UniProtKB-KW"/>
</dbReference>
<dbReference type="Gene3D" id="3.40.50.2020">
    <property type="match status" value="2"/>
</dbReference>
<evidence type="ECO:0000313" key="7">
    <source>
        <dbReference type="EMBL" id="MAH62315.1"/>
    </source>
</evidence>
<dbReference type="InterPro" id="IPR005946">
    <property type="entry name" value="Rib-P_diPkinase"/>
</dbReference>
<dbReference type="EC" id="2.7.6.1" evidence="1"/>
<evidence type="ECO:0000256" key="2">
    <source>
        <dbReference type="ARBA" id="ARBA00022679"/>
    </source>
</evidence>